<name>A0A2H4SJ21_CORMI</name>
<proteinExistence type="predicted"/>
<dbReference type="VEuPathDB" id="FungiDB:A9K55_007787"/>
<dbReference type="Proteomes" id="UP000323067">
    <property type="component" value="Chromosome vii"/>
</dbReference>
<reference evidence="2 3" key="1">
    <citation type="journal article" date="2017" name="BMC Genomics">
        <title>Chromosome level assembly and secondary metabolite potential of the parasitic fungus Cordyceps militaris.</title>
        <authorList>
            <person name="Kramer G.J."/>
            <person name="Nodwell J.R."/>
        </authorList>
    </citation>
    <scope>NUCLEOTIDE SEQUENCE [LARGE SCALE GENOMIC DNA]</scope>
    <source>
        <strain evidence="2 3">ATCC 34164</strain>
    </source>
</reference>
<evidence type="ECO:0000313" key="3">
    <source>
        <dbReference type="Proteomes" id="UP000323067"/>
    </source>
</evidence>
<sequence>MAVFFTYSHIKIHDQRRGRQSPNDSHRIIGLISLHFPAAQSFSSAAATQSVIRPRWREPKGVRRRAQPAHGDLASTTPSHLTGQGQGIKLAPL</sequence>
<dbReference type="AlphaFoldDB" id="A0A2H4SJ21"/>
<feature type="compositionally biased region" description="Polar residues" evidence="1">
    <location>
        <begin position="74"/>
        <end position="83"/>
    </location>
</feature>
<accession>A0A2H4SJ21</accession>
<evidence type="ECO:0000256" key="1">
    <source>
        <dbReference type="SAM" id="MobiDB-lite"/>
    </source>
</evidence>
<feature type="region of interest" description="Disordered" evidence="1">
    <location>
        <begin position="47"/>
        <end position="93"/>
    </location>
</feature>
<evidence type="ECO:0000313" key="2">
    <source>
        <dbReference type="EMBL" id="ATY63105.1"/>
    </source>
</evidence>
<protein>
    <submittedName>
        <fullName evidence="2">Uncharacterized protein</fullName>
    </submittedName>
</protein>
<dbReference type="EMBL" id="CP023324">
    <property type="protein sequence ID" value="ATY63105.1"/>
    <property type="molecule type" value="Genomic_DNA"/>
</dbReference>
<gene>
    <name evidence="2" type="ORF">A9K55_007787</name>
</gene>
<organism evidence="2 3">
    <name type="scientific">Cordyceps militaris</name>
    <name type="common">Caterpillar fungus</name>
    <name type="synonym">Clavaria militaris</name>
    <dbReference type="NCBI Taxonomy" id="73501"/>
    <lineage>
        <taxon>Eukaryota</taxon>
        <taxon>Fungi</taxon>
        <taxon>Dikarya</taxon>
        <taxon>Ascomycota</taxon>
        <taxon>Pezizomycotina</taxon>
        <taxon>Sordariomycetes</taxon>
        <taxon>Hypocreomycetidae</taxon>
        <taxon>Hypocreales</taxon>
        <taxon>Cordycipitaceae</taxon>
        <taxon>Cordyceps</taxon>
    </lineage>
</organism>